<evidence type="ECO:0000256" key="3">
    <source>
        <dbReference type="ARBA" id="ARBA00023002"/>
    </source>
</evidence>
<keyword evidence="3" id="KW-0560">Oxidoreductase</keyword>
<dbReference type="Pfam" id="PF00296">
    <property type="entry name" value="Bac_luciferase"/>
    <property type="match status" value="1"/>
</dbReference>
<evidence type="ECO:0000256" key="4">
    <source>
        <dbReference type="ARBA" id="ARBA00023033"/>
    </source>
</evidence>
<dbReference type="InterPro" id="IPR050172">
    <property type="entry name" value="SsuD_RutA_monooxygenase"/>
</dbReference>
<comment type="caution">
    <text evidence="6">The sequence shown here is derived from an EMBL/GenBank/DDBJ whole genome shotgun (WGS) entry which is preliminary data.</text>
</comment>
<sequence length="308" mass="33821">MLNIMPTTGEKMRVGVRILPSENWKIAQHTWRLADQMGFDHAWTYDHVAWRERMRQTWFSAIPTLTAAAAITQKIGLGTLVSSPNFRHPVPFSKEIVTLDDLSSGRFMLGLGAGSGGADAEVLGSKPWSATERSERFDEFVELTEKLLRTAVTDYSGQYYRAVQASADPDGQARTRVPIAVAATGPRGMRTAARHADIWVTNGYSPKPGLIAPNATPALVKDQINKLARICEEEERDPLDIGKLVHLTQGHAILKSLGTFVSVANEYRDMGVTDLVIPFPHKTSGAHEQLKVLEQIATAVLPQQAPTT</sequence>
<dbReference type="PANTHER" id="PTHR42847">
    <property type="entry name" value="ALKANESULFONATE MONOOXYGENASE"/>
    <property type="match status" value="1"/>
</dbReference>
<proteinExistence type="predicted"/>
<keyword evidence="4" id="KW-0503">Monooxygenase</keyword>
<organism evidence="6 7">
    <name type="scientific">Streptomyces hintoniae</name>
    <dbReference type="NCBI Taxonomy" id="3075521"/>
    <lineage>
        <taxon>Bacteria</taxon>
        <taxon>Bacillati</taxon>
        <taxon>Actinomycetota</taxon>
        <taxon>Actinomycetes</taxon>
        <taxon>Kitasatosporales</taxon>
        <taxon>Streptomycetaceae</taxon>
        <taxon>Streptomyces</taxon>
    </lineage>
</organism>
<dbReference type="PANTHER" id="PTHR42847:SF4">
    <property type="entry name" value="ALKANESULFONATE MONOOXYGENASE-RELATED"/>
    <property type="match status" value="1"/>
</dbReference>
<keyword evidence="7" id="KW-1185">Reference proteome</keyword>
<evidence type="ECO:0000259" key="5">
    <source>
        <dbReference type="Pfam" id="PF00296"/>
    </source>
</evidence>
<protein>
    <submittedName>
        <fullName evidence="6">LLM class flavin-dependent oxidoreductase</fullName>
    </submittedName>
</protein>
<dbReference type="Gene3D" id="3.20.20.30">
    <property type="entry name" value="Luciferase-like domain"/>
    <property type="match status" value="1"/>
</dbReference>
<accession>A0ABU2UWY7</accession>
<keyword evidence="2" id="KW-0288">FMN</keyword>
<dbReference type="Proteomes" id="UP001180489">
    <property type="component" value="Unassembled WGS sequence"/>
</dbReference>
<dbReference type="InterPro" id="IPR036661">
    <property type="entry name" value="Luciferase-like_sf"/>
</dbReference>
<keyword evidence="1" id="KW-0285">Flavoprotein</keyword>
<evidence type="ECO:0000256" key="1">
    <source>
        <dbReference type="ARBA" id="ARBA00022630"/>
    </source>
</evidence>
<dbReference type="SUPFAM" id="SSF51679">
    <property type="entry name" value="Bacterial luciferase-like"/>
    <property type="match status" value="1"/>
</dbReference>
<evidence type="ECO:0000313" key="7">
    <source>
        <dbReference type="Proteomes" id="UP001180489"/>
    </source>
</evidence>
<gene>
    <name evidence="6" type="ORF">RM863_37305</name>
</gene>
<name>A0ABU2UWY7_9ACTN</name>
<dbReference type="EMBL" id="JAVRFF010000073">
    <property type="protein sequence ID" value="MDT0477795.1"/>
    <property type="molecule type" value="Genomic_DNA"/>
</dbReference>
<reference evidence="6" key="1">
    <citation type="submission" date="2024-05" db="EMBL/GenBank/DDBJ databases">
        <title>30 novel species of actinomycetes from the DSMZ collection.</title>
        <authorList>
            <person name="Nouioui I."/>
        </authorList>
    </citation>
    <scope>NUCLEOTIDE SEQUENCE</scope>
    <source>
        <strain evidence="6">DSM 41014</strain>
    </source>
</reference>
<evidence type="ECO:0000313" key="6">
    <source>
        <dbReference type="EMBL" id="MDT0477795.1"/>
    </source>
</evidence>
<feature type="domain" description="Luciferase-like" evidence="5">
    <location>
        <begin position="20"/>
        <end position="207"/>
    </location>
</feature>
<dbReference type="RefSeq" id="WP_311637825.1">
    <property type="nucleotide sequence ID" value="NZ_JAVRFF010000073.1"/>
</dbReference>
<evidence type="ECO:0000256" key="2">
    <source>
        <dbReference type="ARBA" id="ARBA00022643"/>
    </source>
</evidence>
<dbReference type="InterPro" id="IPR011251">
    <property type="entry name" value="Luciferase-like_dom"/>
</dbReference>